<gene>
    <name evidence="10" type="ORF">AWT59_2409</name>
</gene>
<sequence length="400" mass="42882">MDARPAATTLHPGTNCRAGRHPDRIVFDIPSRVAANRIENSAARARAPRMPPVSAKFSLRFQPPCILADQAFSLRQKDSIMDKPAQHHRLIILGSGPAGYTAAVYAARANLNPVLIAGLAQGGQLMTTTDVDNWPADAMGVQGPELMERFQQHAERFNTQIISDHIHTARLQQKPFLLVGDAGSYTCDALIIATGASAQYLGLPSEQDFMGRGVSGCATCDGFFYRGQDVAVVGGGNTAVEEALYLSNIAKHVTLVHRRDTFRAERIMVDHLMKRVQEGRITLQLNSTLDEVLGDASGVTGMRVKLAQNGEKKDIPLSGVFIAIGHKPNTDIFAGQLEMINGYIQTHGGSQGNATATSISGVFAAGDVQDRIYRQAVTSAATGCMAALDADKYLATLGKV</sequence>
<evidence type="ECO:0000256" key="6">
    <source>
        <dbReference type="ARBA" id="ARBA00023284"/>
    </source>
</evidence>
<dbReference type="InterPro" id="IPR023753">
    <property type="entry name" value="FAD/NAD-binding_dom"/>
</dbReference>
<protein>
    <recommendedName>
        <fullName evidence="7">Thioredoxin reductase</fullName>
        <ecNumber evidence="7">1.8.1.9</ecNumber>
    </recommendedName>
</protein>
<comment type="cofactor">
    <cofactor evidence="8">
        <name>FAD</name>
        <dbReference type="ChEBI" id="CHEBI:57692"/>
    </cofactor>
    <text evidence="8">Binds 1 FAD per subunit.</text>
</comment>
<keyword evidence="8" id="KW-0521">NADP</keyword>
<dbReference type="PRINTS" id="PR00469">
    <property type="entry name" value="PNDRDTASEII"/>
</dbReference>
<evidence type="ECO:0000256" key="4">
    <source>
        <dbReference type="ARBA" id="ARBA00023002"/>
    </source>
</evidence>
<dbReference type="SUPFAM" id="SSF51905">
    <property type="entry name" value="FAD/NAD(P)-binding domain"/>
    <property type="match status" value="1"/>
</dbReference>
<dbReference type="NCBIfam" id="TIGR01292">
    <property type="entry name" value="TRX_reduct"/>
    <property type="match status" value="1"/>
</dbReference>
<dbReference type="PROSITE" id="PS00573">
    <property type="entry name" value="PYRIDINE_REDOX_2"/>
    <property type="match status" value="1"/>
</dbReference>
<keyword evidence="6 7" id="KW-0676">Redox-active center</keyword>
<evidence type="ECO:0000259" key="9">
    <source>
        <dbReference type="Pfam" id="PF07992"/>
    </source>
</evidence>
<evidence type="ECO:0000313" key="10">
    <source>
        <dbReference type="EMBL" id="KXS31467.1"/>
    </source>
</evidence>
<comment type="subunit">
    <text evidence="7">Homodimer.</text>
</comment>
<dbReference type="InterPro" id="IPR050097">
    <property type="entry name" value="Ferredoxin-NADP_redctase_2"/>
</dbReference>
<comment type="similarity">
    <text evidence="1 7">Belongs to the class-II pyridine nucleotide-disulfide oxidoreductase family.</text>
</comment>
<dbReference type="InterPro" id="IPR036188">
    <property type="entry name" value="FAD/NAD-bd_sf"/>
</dbReference>
<keyword evidence="5" id="KW-1015">Disulfide bond</keyword>
<reference evidence="10 11" key="1">
    <citation type="submission" date="2016-02" db="EMBL/GenBank/DDBJ databases">
        <authorList>
            <person name="Wen L."/>
            <person name="He K."/>
            <person name="Yang H."/>
        </authorList>
    </citation>
    <scope>NUCLEOTIDE SEQUENCE [LARGE SCALE GENOMIC DNA]</scope>
    <source>
        <strain evidence="10">ShG14-8</strain>
    </source>
</reference>
<dbReference type="PRINTS" id="PR00368">
    <property type="entry name" value="FADPNR"/>
</dbReference>
<dbReference type="PANTHER" id="PTHR48105">
    <property type="entry name" value="THIOREDOXIN REDUCTASE 1-RELATED-RELATED"/>
    <property type="match status" value="1"/>
</dbReference>
<evidence type="ECO:0000256" key="2">
    <source>
        <dbReference type="ARBA" id="ARBA00022630"/>
    </source>
</evidence>
<evidence type="ECO:0000256" key="1">
    <source>
        <dbReference type="ARBA" id="ARBA00009333"/>
    </source>
</evidence>
<dbReference type="EMBL" id="LSLI01000073">
    <property type="protein sequence ID" value="KXS31467.1"/>
    <property type="molecule type" value="Genomic_DNA"/>
</dbReference>
<dbReference type="InterPro" id="IPR008255">
    <property type="entry name" value="Pyr_nucl-diS_OxRdtase_2_AS"/>
</dbReference>
<dbReference type="Proteomes" id="UP000070578">
    <property type="component" value="Unassembled WGS sequence"/>
</dbReference>
<evidence type="ECO:0000256" key="7">
    <source>
        <dbReference type="RuleBase" id="RU003880"/>
    </source>
</evidence>
<dbReference type="PATRIC" id="fig|1796491.3.peg.2630"/>
<dbReference type="GO" id="GO:0004791">
    <property type="term" value="F:thioredoxin-disulfide reductase (NADPH) activity"/>
    <property type="evidence" value="ECO:0007669"/>
    <property type="project" value="UniProtKB-UniRule"/>
</dbReference>
<dbReference type="Gene3D" id="3.50.50.60">
    <property type="entry name" value="FAD/NAD(P)-binding domain"/>
    <property type="match status" value="2"/>
</dbReference>
<dbReference type="AlphaFoldDB" id="A0A139BR32"/>
<dbReference type="EC" id="1.8.1.9" evidence="7"/>
<dbReference type="GO" id="GO:0005737">
    <property type="term" value="C:cytoplasm"/>
    <property type="evidence" value="ECO:0007669"/>
    <property type="project" value="InterPro"/>
</dbReference>
<feature type="domain" description="FAD/NAD(P)-binding" evidence="9">
    <location>
        <begin position="89"/>
        <end position="383"/>
    </location>
</feature>
<evidence type="ECO:0000256" key="5">
    <source>
        <dbReference type="ARBA" id="ARBA00023157"/>
    </source>
</evidence>
<organism evidence="10 11">
    <name type="scientific">Candidatus Gallionella acididurans</name>
    <dbReference type="NCBI Taxonomy" id="1796491"/>
    <lineage>
        <taxon>Bacteria</taxon>
        <taxon>Pseudomonadati</taxon>
        <taxon>Pseudomonadota</taxon>
        <taxon>Betaproteobacteria</taxon>
        <taxon>Nitrosomonadales</taxon>
        <taxon>Gallionellaceae</taxon>
        <taxon>Gallionella</taxon>
    </lineage>
</organism>
<dbReference type="InterPro" id="IPR005982">
    <property type="entry name" value="Thioredox_Rdtase"/>
</dbReference>
<proteinExistence type="inferred from homology"/>
<dbReference type="GO" id="GO:0019430">
    <property type="term" value="P:removal of superoxide radicals"/>
    <property type="evidence" value="ECO:0007669"/>
    <property type="project" value="UniProtKB-UniRule"/>
</dbReference>
<dbReference type="Pfam" id="PF07992">
    <property type="entry name" value="Pyr_redox_2"/>
    <property type="match status" value="1"/>
</dbReference>
<keyword evidence="2 7" id="KW-0285">Flavoprotein</keyword>
<keyword evidence="4 7" id="KW-0560">Oxidoreductase</keyword>
<evidence type="ECO:0000313" key="11">
    <source>
        <dbReference type="Proteomes" id="UP000070578"/>
    </source>
</evidence>
<comment type="catalytic activity">
    <reaction evidence="7">
        <text>[thioredoxin]-dithiol + NADP(+) = [thioredoxin]-disulfide + NADPH + H(+)</text>
        <dbReference type="Rhea" id="RHEA:20345"/>
        <dbReference type="Rhea" id="RHEA-COMP:10698"/>
        <dbReference type="Rhea" id="RHEA-COMP:10700"/>
        <dbReference type="ChEBI" id="CHEBI:15378"/>
        <dbReference type="ChEBI" id="CHEBI:29950"/>
        <dbReference type="ChEBI" id="CHEBI:50058"/>
        <dbReference type="ChEBI" id="CHEBI:57783"/>
        <dbReference type="ChEBI" id="CHEBI:58349"/>
        <dbReference type="EC" id="1.8.1.9"/>
    </reaction>
</comment>
<name>A0A139BR32_9PROT</name>
<comment type="caution">
    <text evidence="10">The sequence shown here is derived from an EMBL/GenBank/DDBJ whole genome shotgun (WGS) entry which is preliminary data.</text>
</comment>
<reference evidence="10 11" key="2">
    <citation type="submission" date="2016-03" db="EMBL/GenBank/DDBJ databases">
        <title>New uncultured bacterium of the family Gallionellaceae from acid mine drainage: description and reconstruction of genome based on metagenomic analysis of microbial community.</title>
        <authorList>
            <person name="Kadnikov V."/>
            <person name="Ivasenko D."/>
            <person name="Beletsky A."/>
            <person name="Mardanov A."/>
            <person name="Danilova E."/>
            <person name="Pimenov N."/>
            <person name="Karnachuk O."/>
            <person name="Ravin N."/>
        </authorList>
    </citation>
    <scope>NUCLEOTIDE SEQUENCE [LARGE SCALE GENOMIC DNA]</scope>
    <source>
        <strain evidence="10">ShG14-8</strain>
    </source>
</reference>
<accession>A0A139BR32</accession>
<keyword evidence="3 7" id="KW-0274">FAD</keyword>
<evidence type="ECO:0000256" key="3">
    <source>
        <dbReference type="ARBA" id="ARBA00022827"/>
    </source>
</evidence>
<evidence type="ECO:0000256" key="8">
    <source>
        <dbReference type="RuleBase" id="RU003881"/>
    </source>
</evidence>